<dbReference type="Pfam" id="PF25534">
    <property type="entry name" value="DUF7918"/>
    <property type="match status" value="1"/>
</dbReference>
<dbReference type="PANTHER" id="PTHR36223:SF1">
    <property type="entry name" value="TRANSCRIPTION ELONGATION FACTOR EAF N-TERMINAL DOMAIN-CONTAINING PROTEIN"/>
    <property type="match status" value="1"/>
</dbReference>
<evidence type="ECO:0000259" key="3">
    <source>
        <dbReference type="Pfam" id="PF25534"/>
    </source>
</evidence>
<keyword evidence="5" id="KW-1185">Reference proteome</keyword>
<evidence type="ECO:0000256" key="1">
    <source>
        <dbReference type="SAM" id="Coils"/>
    </source>
</evidence>
<feature type="coiled-coil region" evidence="1">
    <location>
        <begin position="248"/>
        <end position="275"/>
    </location>
</feature>
<dbReference type="PANTHER" id="PTHR36223">
    <property type="entry name" value="BETA-LACTAMASE-TYPE TRANSPEPTIDASE FOLD DOMAIN CONTAINING PROTEIN"/>
    <property type="match status" value="1"/>
</dbReference>
<evidence type="ECO:0000256" key="2">
    <source>
        <dbReference type="SAM" id="MobiDB-lite"/>
    </source>
</evidence>
<evidence type="ECO:0000313" key="4">
    <source>
        <dbReference type="EMBL" id="KAL2039182.1"/>
    </source>
</evidence>
<evidence type="ECO:0000313" key="5">
    <source>
        <dbReference type="Proteomes" id="UP001590950"/>
    </source>
</evidence>
<dbReference type="InterPro" id="IPR057678">
    <property type="entry name" value="DUF7918"/>
</dbReference>
<keyword evidence="1" id="KW-0175">Coiled coil</keyword>
<reference evidence="4 5" key="1">
    <citation type="submission" date="2024-09" db="EMBL/GenBank/DDBJ databases">
        <title>Rethinking Asexuality: The Enigmatic Case of Functional Sexual Genes in Lepraria (Stereocaulaceae).</title>
        <authorList>
            <person name="Doellman M."/>
            <person name="Sun Y."/>
            <person name="Barcenas-Pena A."/>
            <person name="Lumbsch H.T."/>
            <person name="Grewe F."/>
        </authorList>
    </citation>
    <scope>NUCLEOTIDE SEQUENCE [LARGE SCALE GENOMIC DNA]</scope>
    <source>
        <strain evidence="4 5">Mercado 3170</strain>
    </source>
</reference>
<sequence length="319" mass="35840">MNPFEGIQVDVISGGKTLALYNDPDEEPSHNLRVRQQYVEAVTGAVFQVKLSVTPAFILPSLGPQDAVRVKICYDSEAHGWYGDIAAWDIMASMRRQEPAAITFSRISHWCNETRQWKSGETTFGALVIADTSEGPTSMNEVQDLGRIRLHIQRVHRIKYDTPRPPAKRSMDVVTQVSEKVLKGKAIANTVCTSEETFSTGPAPHEYDARPMEGERGQPLIYNIFYRSRHTLQMLGCIPRTPSPEPEIISATINNTSHEQELQELRARLACLEHADNKKSEGSTPNIRIKREREEAENVASRKRSRTSEPVTIDLTSDD</sequence>
<accession>A0ABR4A476</accession>
<organism evidence="4 5">
    <name type="scientific">Stereocaulon virgatum</name>
    <dbReference type="NCBI Taxonomy" id="373712"/>
    <lineage>
        <taxon>Eukaryota</taxon>
        <taxon>Fungi</taxon>
        <taxon>Dikarya</taxon>
        <taxon>Ascomycota</taxon>
        <taxon>Pezizomycotina</taxon>
        <taxon>Lecanoromycetes</taxon>
        <taxon>OSLEUM clade</taxon>
        <taxon>Lecanoromycetidae</taxon>
        <taxon>Lecanorales</taxon>
        <taxon>Lecanorineae</taxon>
        <taxon>Stereocaulaceae</taxon>
        <taxon>Stereocaulon</taxon>
    </lineage>
</organism>
<proteinExistence type="predicted"/>
<dbReference type="EMBL" id="JBEFKJ010000027">
    <property type="protein sequence ID" value="KAL2039182.1"/>
    <property type="molecule type" value="Genomic_DNA"/>
</dbReference>
<name>A0ABR4A476_9LECA</name>
<protein>
    <recommendedName>
        <fullName evidence="3">DUF7918 domain-containing protein</fullName>
    </recommendedName>
</protein>
<feature type="domain" description="DUF7918" evidence="3">
    <location>
        <begin position="6"/>
        <end position="241"/>
    </location>
</feature>
<comment type="caution">
    <text evidence="4">The sequence shown here is derived from an EMBL/GenBank/DDBJ whole genome shotgun (WGS) entry which is preliminary data.</text>
</comment>
<gene>
    <name evidence="4" type="ORF">N7G274_008231</name>
</gene>
<feature type="region of interest" description="Disordered" evidence="2">
    <location>
        <begin position="276"/>
        <end position="319"/>
    </location>
</feature>
<dbReference type="Proteomes" id="UP001590950">
    <property type="component" value="Unassembled WGS sequence"/>
</dbReference>